<evidence type="ECO:0000256" key="1">
    <source>
        <dbReference type="SAM" id="Phobius"/>
    </source>
</evidence>
<accession>Q117T0</accession>
<dbReference type="OrthoDB" id="7359338at2"/>
<dbReference type="KEGG" id="ter:Tery_0830"/>
<dbReference type="HOGENOM" id="CLU_063849_0_0_3"/>
<name>Q117T0_TRIEI</name>
<evidence type="ECO:0000313" key="2">
    <source>
        <dbReference type="EMBL" id="ABG50244.1"/>
    </source>
</evidence>
<dbReference type="RefSeq" id="WP_011610636.1">
    <property type="nucleotide sequence ID" value="NC_008312.1"/>
</dbReference>
<keyword evidence="1" id="KW-0472">Membrane</keyword>
<proteinExistence type="predicted"/>
<organism evidence="2">
    <name type="scientific">Trichodesmium erythraeum (strain IMS101)</name>
    <dbReference type="NCBI Taxonomy" id="203124"/>
    <lineage>
        <taxon>Bacteria</taxon>
        <taxon>Bacillati</taxon>
        <taxon>Cyanobacteriota</taxon>
        <taxon>Cyanophyceae</taxon>
        <taxon>Oscillatoriophycideae</taxon>
        <taxon>Oscillatoriales</taxon>
        <taxon>Microcoleaceae</taxon>
        <taxon>Trichodesmium</taxon>
    </lineage>
</organism>
<gene>
    <name evidence="2" type="ordered locus">Tery_0830</name>
</gene>
<dbReference type="STRING" id="203124.Tery_0830"/>
<protein>
    <submittedName>
        <fullName evidence="2">Uncharacterized protein</fullName>
    </submittedName>
</protein>
<keyword evidence="1" id="KW-0812">Transmembrane</keyword>
<feature type="transmembrane region" description="Helical" evidence="1">
    <location>
        <begin position="7"/>
        <end position="28"/>
    </location>
</feature>
<dbReference type="EMBL" id="CP000393">
    <property type="protein sequence ID" value="ABG50244.1"/>
    <property type="molecule type" value="Genomic_DNA"/>
</dbReference>
<dbReference type="eggNOG" id="COG1555">
    <property type="taxonomic scope" value="Bacteria"/>
</dbReference>
<dbReference type="AlphaFoldDB" id="Q117T0"/>
<keyword evidence="1" id="KW-1133">Transmembrane helix</keyword>
<reference evidence="2" key="1">
    <citation type="submission" date="2006-06" db="EMBL/GenBank/DDBJ databases">
        <title>Complete sequence of Trichodesmium erythraeum IMS101.</title>
        <authorList>
            <consortium name="US DOE Joint Genome Institute"/>
            <person name="Copeland A."/>
            <person name="Lucas S."/>
            <person name="Lapidus A."/>
            <person name="Barry K."/>
            <person name="Detter J.C."/>
            <person name="Glavina del Rio T."/>
            <person name="Hammon N."/>
            <person name="Israni S."/>
            <person name="Dalin E."/>
            <person name="Tice H."/>
            <person name="Pitluck S."/>
            <person name="Kiss H."/>
            <person name="Munk A.C."/>
            <person name="Brettin T."/>
            <person name="Bruce D."/>
            <person name="Han C."/>
            <person name="Tapia R."/>
            <person name="Gilna P."/>
            <person name="Schmutz J."/>
            <person name="Larimer F."/>
            <person name="Land M."/>
            <person name="Hauser L."/>
            <person name="Kyrpides N."/>
            <person name="Kim E."/>
            <person name="Richardson P."/>
        </authorList>
    </citation>
    <scope>NUCLEOTIDE SEQUENCE [LARGE SCALE GENOMIC DNA]</scope>
    <source>
        <strain evidence="2">IMS101</strain>
    </source>
</reference>
<sequence length="262" mass="29322">MMNINTILRYFLVGFLATLLAIVFHPNIQETVSNNSMFLGTPSIAVSPESKDIDYMSNLGLMKGHLLVGKELIVAQEEKEAEPHFAHPIEELYIDIENELNDRGIKQFKNSLNNLHDLVIAGAKDTNKFNSMYQQTMEEIDGAISNLPSKKRQNPKFVLQVINELLDTAGAEYEAAILDGKIVEVIEYQDSRGFVDYAEILYKNIADTMGSKYSDIDGKIQADMAKLKKAWPSVLAPEIVAMEPAKVSKLIQEIKQNSEKIG</sequence>